<reference evidence="10" key="2">
    <citation type="submission" date="2021-03" db="UniProtKB">
        <authorList>
            <consortium name="EnsemblPlants"/>
        </authorList>
    </citation>
    <scope>IDENTIFICATION</scope>
</reference>
<keyword evidence="11" id="KW-1185">Reference proteome</keyword>
<feature type="transmembrane region" description="Helical" evidence="9">
    <location>
        <begin position="54"/>
        <end position="73"/>
    </location>
</feature>
<evidence type="ECO:0000256" key="5">
    <source>
        <dbReference type="ARBA" id="ARBA00022989"/>
    </source>
</evidence>
<proteinExistence type="inferred from homology"/>
<organism evidence="10 11">
    <name type="scientific">Chenopodium quinoa</name>
    <name type="common">Quinoa</name>
    <dbReference type="NCBI Taxonomy" id="63459"/>
    <lineage>
        <taxon>Eukaryota</taxon>
        <taxon>Viridiplantae</taxon>
        <taxon>Streptophyta</taxon>
        <taxon>Embryophyta</taxon>
        <taxon>Tracheophyta</taxon>
        <taxon>Spermatophyta</taxon>
        <taxon>Magnoliopsida</taxon>
        <taxon>eudicotyledons</taxon>
        <taxon>Gunneridae</taxon>
        <taxon>Pentapetalae</taxon>
        <taxon>Caryophyllales</taxon>
        <taxon>Chenopodiaceae</taxon>
        <taxon>Chenopodioideae</taxon>
        <taxon>Atripliceae</taxon>
        <taxon>Chenopodium</taxon>
    </lineage>
</organism>
<dbReference type="Proteomes" id="UP000596660">
    <property type="component" value="Unplaced"/>
</dbReference>
<evidence type="ECO:0000256" key="4">
    <source>
        <dbReference type="ARBA" id="ARBA00022692"/>
    </source>
</evidence>
<keyword evidence="8" id="KW-0407">Ion channel</keyword>
<dbReference type="PANTHER" id="PTHR31086">
    <property type="entry name" value="ALUMINUM-ACTIVATED MALATE TRANSPORTER 10"/>
    <property type="match status" value="1"/>
</dbReference>
<keyword evidence="5 9" id="KW-1133">Transmembrane helix</keyword>
<evidence type="ECO:0000256" key="8">
    <source>
        <dbReference type="ARBA" id="ARBA00023303"/>
    </source>
</evidence>
<feature type="transmembrane region" description="Helical" evidence="9">
    <location>
        <begin position="85"/>
        <end position="106"/>
    </location>
</feature>
<keyword evidence="7 9" id="KW-0472">Membrane</keyword>
<evidence type="ECO:0000256" key="2">
    <source>
        <dbReference type="ARBA" id="ARBA00007079"/>
    </source>
</evidence>
<reference evidence="10" key="1">
    <citation type="journal article" date="2017" name="Nature">
        <title>The genome of Chenopodium quinoa.</title>
        <authorList>
            <person name="Jarvis D.E."/>
            <person name="Ho Y.S."/>
            <person name="Lightfoot D.J."/>
            <person name="Schmoeckel S.M."/>
            <person name="Li B."/>
            <person name="Borm T.J.A."/>
            <person name="Ohyanagi H."/>
            <person name="Mineta K."/>
            <person name="Michell C.T."/>
            <person name="Saber N."/>
            <person name="Kharbatia N.M."/>
            <person name="Rupper R.R."/>
            <person name="Sharp A.R."/>
            <person name="Dally N."/>
            <person name="Boughton B.A."/>
            <person name="Woo Y.H."/>
            <person name="Gao G."/>
            <person name="Schijlen E.G.W.M."/>
            <person name="Guo X."/>
            <person name="Momin A.A."/>
            <person name="Negrao S."/>
            <person name="Al-Babili S."/>
            <person name="Gehring C."/>
            <person name="Roessner U."/>
            <person name="Jung C."/>
            <person name="Murphy K."/>
            <person name="Arold S.T."/>
            <person name="Gojobori T."/>
            <person name="van der Linden C.G."/>
            <person name="van Loo E.N."/>
            <person name="Jellen E.N."/>
            <person name="Maughan P.J."/>
            <person name="Tester M."/>
        </authorList>
    </citation>
    <scope>NUCLEOTIDE SEQUENCE [LARGE SCALE GENOMIC DNA]</scope>
    <source>
        <strain evidence="10">cv. PI 614886</strain>
    </source>
</reference>
<evidence type="ECO:0000256" key="6">
    <source>
        <dbReference type="ARBA" id="ARBA00023065"/>
    </source>
</evidence>
<dbReference type="GO" id="GO:0016020">
    <property type="term" value="C:membrane"/>
    <property type="evidence" value="ECO:0007669"/>
    <property type="project" value="UniProtKB-SubCell"/>
</dbReference>
<evidence type="ECO:0000256" key="7">
    <source>
        <dbReference type="ARBA" id="ARBA00023136"/>
    </source>
</evidence>
<dbReference type="GO" id="GO:0015743">
    <property type="term" value="P:malate transport"/>
    <property type="evidence" value="ECO:0007669"/>
    <property type="project" value="InterPro"/>
</dbReference>
<evidence type="ECO:0000313" key="11">
    <source>
        <dbReference type="Proteomes" id="UP000596660"/>
    </source>
</evidence>
<evidence type="ECO:0000256" key="1">
    <source>
        <dbReference type="ARBA" id="ARBA00004141"/>
    </source>
</evidence>
<evidence type="ECO:0008006" key="12">
    <source>
        <dbReference type="Google" id="ProtNLM"/>
    </source>
</evidence>
<dbReference type="OMA" id="PTWTHSP"/>
<evidence type="ECO:0000256" key="3">
    <source>
        <dbReference type="ARBA" id="ARBA00022448"/>
    </source>
</evidence>
<feature type="transmembrane region" description="Helical" evidence="9">
    <location>
        <begin position="148"/>
        <end position="172"/>
    </location>
</feature>
<keyword evidence="4 9" id="KW-0812">Transmembrane</keyword>
<feature type="transmembrane region" description="Helical" evidence="9">
    <location>
        <begin position="118"/>
        <end position="136"/>
    </location>
</feature>
<sequence>MATMNVVSSPNNETKGGCTRACQFLTSLPKSLKDNVVNFALEAKKLGQDDPRKIFHALKVGFAITVVSLFYYFQALYNGFGVSAMWAVITVVVVFEFTVASILTFMRFFPKLKAKYDYGLMIFILTFALVAVSGYRDDEVIKIAQQRLVTIIIGSCIAMLICILISPVWTGAELHNLIASNMEKLGNFLEGFGSEYMTTKDEKSKEEKSFRQQYKSVLGTKSTEETMANFAFWEPSHGKFKFRHPWKQYLKVGALIRKCAYSIDALNNYLNPNILQMQTPEEIEEMMKERCKKLSSELGKVLKEAAKGFKKMRKTSTPKTQLAETKEAAKELKRLLQDTSLWEKCNLLDVLPAVTVASILIDIVDCVESIIEAVHELASMASMGSEIVCPEKERELSQIVVVGDVTDIHNHKVIPVHKLTTSPAQSQTKTSH</sequence>
<dbReference type="Pfam" id="PF11744">
    <property type="entry name" value="ALMT"/>
    <property type="match status" value="2"/>
</dbReference>
<evidence type="ECO:0000256" key="9">
    <source>
        <dbReference type="SAM" id="Phobius"/>
    </source>
</evidence>
<keyword evidence="6" id="KW-0406">Ion transport</keyword>
<protein>
    <recommendedName>
        <fullName evidence="12">Aluminum-activated malate transporter</fullName>
    </recommendedName>
</protein>
<keyword evidence="3" id="KW-0813">Transport</keyword>
<dbReference type="AlphaFoldDB" id="A0A803LXN3"/>
<dbReference type="InterPro" id="IPR020966">
    <property type="entry name" value="ALMT"/>
</dbReference>
<dbReference type="GO" id="GO:0034220">
    <property type="term" value="P:monoatomic ion transmembrane transport"/>
    <property type="evidence" value="ECO:0007669"/>
    <property type="project" value="UniProtKB-KW"/>
</dbReference>
<comment type="similarity">
    <text evidence="2">Belongs to the aromatic acid exporter (TC 2.A.85) family.</text>
</comment>
<dbReference type="Gramene" id="AUR62020234-RA">
    <property type="protein sequence ID" value="AUR62020234-RA:cds"/>
    <property type="gene ID" value="AUR62020234"/>
</dbReference>
<accession>A0A803LXN3</accession>
<evidence type="ECO:0000313" key="10">
    <source>
        <dbReference type="EnsemblPlants" id="AUR62020234-RA:cds"/>
    </source>
</evidence>
<name>A0A803LXN3_CHEQI</name>
<comment type="subcellular location">
    <subcellularLocation>
        <location evidence="1">Membrane</location>
        <topology evidence="1">Multi-pass membrane protein</topology>
    </subcellularLocation>
</comment>
<dbReference type="EnsemblPlants" id="AUR62020234-RA">
    <property type="protein sequence ID" value="AUR62020234-RA:cds"/>
    <property type="gene ID" value="AUR62020234"/>
</dbReference>